<name>A0ABQ0KU79_MYCNV</name>
<accession>A0ABQ0KU79</accession>
<evidence type="ECO:0000313" key="1">
    <source>
        <dbReference type="EMBL" id="GAT12939.1"/>
    </source>
</evidence>
<organism evidence="1 2">
    <name type="scientific">Mycolicibacterium novocastrense</name>
    <name type="common">Mycobacterium novocastrense</name>
    <dbReference type="NCBI Taxonomy" id="59813"/>
    <lineage>
        <taxon>Bacteria</taxon>
        <taxon>Bacillati</taxon>
        <taxon>Actinomycetota</taxon>
        <taxon>Actinomycetes</taxon>
        <taxon>Mycobacteriales</taxon>
        <taxon>Mycobacteriaceae</taxon>
        <taxon>Mycolicibacterium</taxon>
    </lineage>
</organism>
<protein>
    <submittedName>
        <fullName evidence="1">Uncharacterized protein</fullName>
    </submittedName>
</protein>
<comment type="caution">
    <text evidence="1">The sequence shown here is derived from an EMBL/GenBank/DDBJ whole genome shotgun (WGS) entry which is preliminary data.</text>
</comment>
<evidence type="ECO:0000313" key="2">
    <source>
        <dbReference type="Proteomes" id="UP000069773"/>
    </source>
</evidence>
<sequence>MLQGYSLQPPNPRCRLARATVTVDVPGRSAKPVVDTTAAKQSLDWLTCTFRINPLFAHKQLLD</sequence>
<dbReference type="EMBL" id="BCTA01000105">
    <property type="protein sequence ID" value="GAT12939.1"/>
    <property type="molecule type" value="Genomic_DNA"/>
</dbReference>
<gene>
    <name evidence="1" type="ORF">RMCN_6072</name>
</gene>
<keyword evidence="2" id="KW-1185">Reference proteome</keyword>
<reference evidence="1 2" key="1">
    <citation type="journal article" date="2016" name="Genome Announc.">
        <title>Draft Genome Sequences of Five Rapidly Growing Mycobacterium Species, M. thermoresistibile, M. fortuitum subsp. acetamidolyticum, M. canariasense, M. brisbanense, and M. novocastrense.</title>
        <authorList>
            <person name="Katahira K."/>
            <person name="Ogura Y."/>
            <person name="Gotoh Y."/>
            <person name="Hayashi T."/>
        </authorList>
    </citation>
    <scope>NUCLEOTIDE SEQUENCE [LARGE SCALE GENOMIC DNA]</scope>
    <source>
        <strain evidence="1 2">JCM18114</strain>
    </source>
</reference>
<proteinExistence type="predicted"/>
<dbReference type="Proteomes" id="UP000069773">
    <property type="component" value="Unassembled WGS sequence"/>
</dbReference>